<dbReference type="PANTHER" id="PTHR33270">
    <property type="entry name" value="BNAC05G50380D PROTEIN"/>
    <property type="match status" value="1"/>
</dbReference>
<protein>
    <recommendedName>
        <fullName evidence="1">DUF7054 domain-containing protein</fullName>
    </recommendedName>
</protein>
<dbReference type="AlphaFoldDB" id="A0ABD3DGW2"/>
<dbReference type="Proteomes" id="UP001632038">
    <property type="component" value="Unassembled WGS sequence"/>
</dbReference>
<proteinExistence type="predicted"/>
<evidence type="ECO:0000259" key="1">
    <source>
        <dbReference type="Pfam" id="PF23156"/>
    </source>
</evidence>
<feature type="domain" description="DUF7054" evidence="1">
    <location>
        <begin position="22"/>
        <end position="105"/>
    </location>
</feature>
<gene>
    <name evidence="2" type="ORF">CASFOL_015352</name>
</gene>
<organism evidence="2 3">
    <name type="scientific">Castilleja foliolosa</name>
    <dbReference type="NCBI Taxonomy" id="1961234"/>
    <lineage>
        <taxon>Eukaryota</taxon>
        <taxon>Viridiplantae</taxon>
        <taxon>Streptophyta</taxon>
        <taxon>Embryophyta</taxon>
        <taxon>Tracheophyta</taxon>
        <taxon>Spermatophyta</taxon>
        <taxon>Magnoliopsida</taxon>
        <taxon>eudicotyledons</taxon>
        <taxon>Gunneridae</taxon>
        <taxon>Pentapetalae</taxon>
        <taxon>asterids</taxon>
        <taxon>lamiids</taxon>
        <taxon>Lamiales</taxon>
        <taxon>Orobanchaceae</taxon>
        <taxon>Pedicularideae</taxon>
        <taxon>Castillejinae</taxon>
        <taxon>Castilleja</taxon>
    </lineage>
</organism>
<reference evidence="3" key="1">
    <citation type="journal article" date="2024" name="IScience">
        <title>Strigolactones Initiate the Formation of Haustorium-like Structures in Castilleja.</title>
        <authorList>
            <person name="Buerger M."/>
            <person name="Peterson D."/>
            <person name="Chory J."/>
        </authorList>
    </citation>
    <scope>NUCLEOTIDE SEQUENCE [LARGE SCALE GENOMIC DNA]</scope>
</reference>
<evidence type="ECO:0000313" key="3">
    <source>
        <dbReference type="Proteomes" id="UP001632038"/>
    </source>
</evidence>
<dbReference type="EMBL" id="JAVIJP010000017">
    <property type="protein sequence ID" value="KAL3640384.1"/>
    <property type="molecule type" value="Genomic_DNA"/>
</dbReference>
<keyword evidence="3" id="KW-1185">Reference proteome</keyword>
<sequence>MIVQIMKKGKMMKTNDDNKKAKSSRFLITINVFGSAGPIRFVVSEDETTSGVIETALKLYAKEGRLPILGFDINSVFLYTSNAGFDALEPSDEIGSYGVRNFVLCKKQGKLARTEARSHLMDRKQSRWRDWLQKSFSKKQLIKVHVRKNIPLRIFGNKFGIM</sequence>
<dbReference type="InterPro" id="IPR055482">
    <property type="entry name" value="DUF7054"/>
</dbReference>
<name>A0ABD3DGW2_9LAMI</name>
<evidence type="ECO:0000313" key="2">
    <source>
        <dbReference type="EMBL" id="KAL3640384.1"/>
    </source>
</evidence>
<dbReference type="InterPro" id="IPR040358">
    <property type="entry name" value="At4g22758-like"/>
</dbReference>
<dbReference type="PANTHER" id="PTHR33270:SF5">
    <property type="entry name" value="GB|AAC00605.1"/>
    <property type="match status" value="1"/>
</dbReference>
<comment type="caution">
    <text evidence="2">The sequence shown here is derived from an EMBL/GenBank/DDBJ whole genome shotgun (WGS) entry which is preliminary data.</text>
</comment>
<dbReference type="Pfam" id="PF23156">
    <property type="entry name" value="DUF7054"/>
    <property type="match status" value="1"/>
</dbReference>
<accession>A0ABD3DGW2</accession>